<organism evidence="1 2">
    <name type="scientific">Nephila pilipes</name>
    <name type="common">Giant wood spider</name>
    <name type="synonym">Nephila maculata</name>
    <dbReference type="NCBI Taxonomy" id="299642"/>
    <lineage>
        <taxon>Eukaryota</taxon>
        <taxon>Metazoa</taxon>
        <taxon>Ecdysozoa</taxon>
        <taxon>Arthropoda</taxon>
        <taxon>Chelicerata</taxon>
        <taxon>Arachnida</taxon>
        <taxon>Araneae</taxon>
        <taxon>Araneomorphae</taxon>
        <taxon>Entelegynae</taxon>
        <taxon>Araneoidea</taxon>
        <taxon>Nephilidae</taxon>
        <taxon>Nephila</taxon>
    </lineage>
</organism>
<reference evidence="1" key="1">
    <citation type="submission" date="2020-08" db="EMBL/GenBank/DDBJ databases">
        <title>Multicomponent nature underlies the extraordinary mechanical properties of spider dragline silk.</title>
        <authorList>
            <person name="Kono N."/>
            <person name="Nakamura H."/>
            <person name="Mori M."/>
            <person name="Yoshida Y."/>
            <person name="Ohtoshi R."/>
            <person name="Malay A.D."/>
            <person name="Moran D.A.P."/>
            <person name="Tomita M."/>
            <person name="Numata K."/>
            <person name="Arakawa K."/>
        </authorList>
    </citation>
    <scope>NUCLEOTIDE SEQUENCE</scope>
</reference>
<evidence type="ECO:0000313" key="2">
    <source>
        <dbReference type="Proteomes" id="UP000887013"/>
    </source>
</evidence>
<protein>
    <submittedName>
        <fullName evidence="1">Uncharacterized protein</fullName>
    </submittedName>
</protein>
<comment type="caution">
    <text evidence="1">The sequence shown here is derived from an EMBL/GenBank/DDBJ whole genome shotgun (WGS) entry which is preliminary data.</text>
</comment>
<dbReference type="EMBL" id="BMAW01132326">
    <property type="protein sequence ID" value="GFU43081.1"/>
    <property type="molecule type" value="Genomic_DNA"/>
</dbReference>
<feature type="non-terminal residue" evidence="1">
    <location>
        <position position="46"/>
    </location>
</feature>
<evidence type="ECO:0000313" key="1">
    <source>
        <dbReference type="EMBL" id="GFU43081.1"/>
    </source>
</evidence>
<name>A0A8X6QTI6_NEPPI</name>
<accession>A0A8X6QTI6</accession>
<sequence>MTSDLLTLHFSASKEGFVACHQQATIANGILRLPDIWQNSPWDYNN</sequence>
<keyword evidence="2" id="KW-1185">Reference proteome</keyword>
<dbReference type="Proteomes" id="UP000887013">
    <property type="component" value="Unassembled WGS sequence"/>
</dbReference>
<dbReference type="AlphaFoldDB" id="A0A8X6QTI6"/>
<proteinExistence type="predicted"/>
<gene>
    <name evidence="1" type="ORF">NPIL_686731</name>
</gene>